<evidence type="ECO:0000313" key="2">
    <source>
        <dbReference type="EMBL" id="JAD00698.1"/>
    </source>
</evidence>
<proteinExistence type="predicted"/>
<evidence type="ECO:0000256" key="1">
    <source>
        <dbReference type="SAM" id="MobiDB-lite"/>
    </source>
</evidence>
<protein>
    <submittedName>
        <fullName evidence="2">Cirhin</fullName>
    </submittedName>
</protein>
<name>A0A0A1WQI8_ZEUCU</name>
<dbReference type="SUPFAM" id="SSF50978">
    <property type="entry name" value="WD40 repeat-like"/>
    <property type="match status" value="1"/>
</dbReference>
<reference evidence="2" key="2">
    <citation type="journal article" date="2015" name="Gigascience">
        <title>Reconstructing a comprehensive transcriptome assembly of a white-pupal translocated strain of the pest fruit fly Bactrocera cucurbitae.</title>
        <authorList>
            <person name="Sim S.B."/>
            <person name="Calla B."/>
            <person name="Hall B."/>
            <person name="DeRego T."/>
            <person name="Geib S.M."/>
        </authorList>
    </citation>
    <scope>NUCLEOTIDE SEQUENCE</scope>
</reference>
<gene>
    <name evidence="2" type="primary">CIRH1A</name>
    <name evidence="2" type="ORF">g.12206</name>
</gene>
<organism evidence="2">
    <name type="scientific">Zeugodacus cucurbitae</name>
    <name type="common">Melon fruit fly</name>
    <name type="synonym">Bactrocera cucurbitae</name>
    <dbReference type="NCBI Taxonomy" id="28588"/>
    <lineage>
        <taxon>Eukaryota</taxon>
        <taxon>Metazoa</taxon>
        <taxon>Ecdysozoa</taxon>
        <taxon>Arthropoda</taxon>
        <taxon>Hexapoda</taxon>
        <taxon>Insecta</taxon>
        <taxon>Pterygota</taxon>
        <taxon>Neoptera</taxon>
        <taxon>Endopterygota</taxon>
        <taxon>Diptera</taxon>
        <taxon>Brachycera</taxon>
        <taxon>Muscomorpha</taxon>
        <taxon>Tephritoidea</taxon>
        <taxon>Tephritidae</taxon>
        <taxon>Zeugodacus</taxon>
        <taxon>Zeugodacus</taxon>
    </lineage>
</organism>
<feature type="compositionally biased region" description="Acidic residues" evidence="1">
    <location>
        <begin position="372"/>
        <end position="382"/>
    </location>
</feature>
<dbReference type="GeneID" id="105212385"/>
<dbReference type="GO" id="GO:0034455">
    <property type="term" value="C:t-UTP complex"/>
    <property type="evidence" value="ECO:0007669"/>
    <property type="project" value="TreeGrafter"/>
</dbReference>
<sequence>MNGGNAQAGRTKTHNVRFYNLTPRSIQSMAHNKLWHKLAISRNDGSIEIWDTQHASYLEKVIPKSPGNSVEGMIWAGERLFSVGLTGELVEWDLLLLKPRRKQFVTGNAIWCVDINSTGTELAVGTEEGYINIFDIDNDQMQYKQLFDKQEGRVLCCKFDRTGEFLVTGSLGAIRIWDVKSGHALHKMTVSRAEKKKEVIVWSLQVLSDFTIISGDSRGQVSVWDGKLATHLESHQVLKADVLAVAVNEEENLLMCSGIEPIIRIYAKTKIKREDMEYYCWVKYLQRSVHDNDVKALVCAGDRIFSGGMDGYLGISSASKRSSTISKYGPFLKNPCVAVSTKNRLLLLRYTNYFEVWKLGSTDGRPQLVAPTEDENENENENEESKHESKEPERRMLALDSAPEKLLEFKSKNDEPIICATISPDSQWLCYSTQKSIRLFRFLPAVSGEHATQLARVKGLPEQFVTASHIIFSSDSKRLFLVHPTTRQIHIFSIVNNGSTELDFVESIETSKQIKDVINLFAVSECGTYIVVAGADRTIAVWSLFQGKHFKHHLNMPRYSAITTALAIHANAPRLVAAFSDGKIIEYDLEEMCFTCSEREYFVENAATHCVSNVLLDCRNSNNIVLHNDAYLYVLEKVANTNGETEHDNEDAEATGKQVGKKLKRVVSDNKVSGLRLKFKKSYEHLISLCWLSTDELVAVGVNPVTLIEQLPDAFKQKKFGAA</sequence>
<dbReference type="InterPro" id="IPR001680">
    <property type="entry name" value="WD40_rpt"/>
</dbReference>
<dbReference type="PANTHER" id="PTHR44163">
    <property type="entry name" value="U3 SMALL NUCLEOLAR RNA-ASSOCIATED PROTEIN 4 HOMOLOG"/>
    <property type="match status" value="1"/>
</dbReference>
<dbReference type="GO" id="GO:0030686">
    <property type="term" value="C:90S preribosome"/>
    <property type="evidence" value="ECO:0007669"/>
    <property type="project" value="InterPro"/>
</dbReference>
<dbReference type="EMBL" id="GBXI01013594">
    <property type="protein sequence ID" value="JAD00698.1"/>
    <property type="molecule type" value="Transcribed_RNA"/>
</dbReference>
<dbReference type="Pfam" id="PF00400">
    <property type="entry name" value="WD40"/>
    <property type="match status" value="1"/>
</dbReference>
<dbReference type="GO" id="GO:0000462">
    <property type="term" value="P:maturation of SSU-rRNA from tricistronic rRNA transcript (SSU-rRNA, 5.8S rRNA, LSU-rRNA)"/>
    <property type="evidence" value="ECO:0007669"/>
    <property type="project" value="InterPro"/>
</dbReference>
<reference evidence="2" key="1">
    <citation type="submission" date="2014-11" db="EMBL/GenBank/DDBJ databases">
        <authorList>
            <person name="Geib S."/>
        </authorList>
    </citation>
    <scope>NUCLEOTIDE SEQUENCE</scope>
</reference>
<dbReference type="SMART" id="SM00320">
    <property type="entry name" value="WD40"/>
    <property type="match status" value="8"/>
</dbReference>
<dbReference type="GO" id="GO:0003723">
    <property type="term" value="F:RNA binding"/>
    <property type="evidence" value="ECO:0007669"/>
    <property type="project" value="TreeGrafter"/>
</dbReference>
<feature type="region of interest" description="Disordered" evidence="1">
    <location>
        <begin position="365"/>
        <end position="395"/>
    </location>
</feature>
<dbReference type="PANTHER" id="PTHR44163:SF1">
    <property type="entry name" value="U3 SMALL NUCLEOLAR RNA-ASSOCIATED PROTEIN 4 HOMOLOG"/>
    <property type="match status" value="1"/>
</dbReference>
<dbReference type="InterPro" id="IPR015943">
    <property type="entry name" value="WD40/YVTN_repeat-like_dom_sf"/>
</dbReference>
<accession>A0A0A1WQI8</accession>
<dbReference type="AlphaFoldDB" id="A0A0A1WQI8"/>
<dbReference type="OrthoDB" id="8883818at2759"/>
<dbReference type="InterPro" id="IPR046351">
    <property type="entry name" value="UTP4"/>
</dbReference>
<dbReference type="Gene3D" id="2.130.10.10">
    <property type="entry name" value="YVTN repeat-like/Quinoprotein amine dehydrogenase"/>
    <property type="match status" value="3"/>
</dbReference>
<feature type="compositionally biased region" description="Basic and acidic residues" evidence="1">
    <location>
        <begin position="383"/>
        <end position="395"/>
    </location>
</feature>
<dbReference type="GO" id="GO:0032040">
    <property type="term" value="C:small-subunit processome"/>
    <property type="evidence" value="ECO:0007669"/>
    <property type="project" value="TreeGrafter"/>
</dbReference>
<dbReference type="InterPro" id="IPR036322">
    <property type="entry name" value="WD40_repeat_dom_sf"/>
</dbReference>